<reference evidence="2 3" key="2">
    <citation type="journal article" date="2013" name="Plant Cell Physiol.">
        <title>Rice Annotation Project Database (RAP-DB): an integrative and interactive database for rice genomics.</title>
        <authorList>
            <person name="Sakai H."/>
            <person name="Lee S.S."/>
            <person name="Tanaka T."/>
            <person name="Numa H."/>
            <person name="Kim J."/>
            <person name="Kawahara Y."/>
            <person name="Wakimoto H."/>
            <person name="Yang C.C."/>
            <person name="Iwamoto M."/>
            <person name="Abe T."/>
            <person name="Yamada Y."/>
            <person name="Muto A."/>
            <person name="Inokuchi H."/>
            <person name="Ikemura T."/>
            <person name="Matsumoto T."/>
            <person name="Sasaki T."/>
            <person name="Itoh T."/>
        </authorList>
    </citation>
    <scope>NUCLEOTIDE SEQUENCE [LARGE SCALE GENOMIC DNA]</scope>
    <source>
        <strain evidence="3">cv. Nipponbare</strain>
    </source>
</reference>
<reference evidence="3" key="1">
    <citation type="journal article" date="2005" name="Nature">
        <title>The map-based sequence of the rice genome.</title>
        <authorList>
            <consortium name="International rice genome sequencing project (IRGSP)"/>
            <person name="Matsumoto T."/>
            <person name="Wu J."/>
            <person name="Kanamori H."/>
            <person name="Katayose Y."/>
            <person name="Fujisawa M."/>
            <person name="Namiki N."/>
            <person name="Mizuno H."/>
            <person name="Yamamoto K."/>
            <person name="Antonio B.A."/>
            <person name="Baba T."/>
            <person name="Sakata K."/>
            <person name="Nagamura Y."/>
            <person name="Aoki H."/>
            <person name="Arikawa K."/>
            <person name="Arita K."/>
            <person name="Bito T."/>
            <person name="Chiden Y."/>
            <person name="Fujitsuka N."/>
            <person name="Fukunaka R."/>
            <person name="Hamada M."/>
            <person name="Harada C."/>
            <person name="Hayashi A."/>
            <person name="Hijishita S."/>
            <person name="Honda M."/>
            <person name="Hosokawa S."/>
            <person name="Ichikawa Y."/>
            <person name="Idonuma A."/>
            <person name="Iijima M."/>
            <person name="Ikeda M."/>
            <person name="Ikeno M."/>
            <person name="Ito K."/>
            <person name="Ito S."/>
            <person name="Ito T."/>
            <person name="Ito Y."/>
            <person name="Ito Y."/>
            <person name="Iwabuchi A."/>
            <person name="Kamiya K."/>
            <person name="Karasawa W."/>
            <person name="Kurita K."/>
            <person name="Katagiri S."/>
            <person name="Kikuta A."/>
            <person name="Kobayashi H."/>
            <person name="Kobayashi N."/>
            <person name="Machita K."/>
            <person name="Maehara T."/>
            <person name="Masukawa M."/>
            <person name="Mizubayashi T."/>
            <person name="Mukai Y."/>
            <person name="Nagasaki H."/>
            <person name="Nagata Y."/>
            <person name="Naito S."/>
            <person name="Nakashima M."/>
            <person name="Nakama Y."/>
            <person name="Nakamichi Y."/>
            <person name="Nakamura M."/>
            <person name="Meguro A."/>
            <person name="Negishi M."/>
            <person name="Ohta I."/>
            <person name="Ohta T."/>
            <person name="Okamoto M."/>
            <person name="Ono N."/>
            <person name="Saji S."/>
            <person name="Sakaguchi M."/>
            <person name="Sakai K."/>
            <person name="Shibata M."/>
            <person name="Shimokawa T."/>
            <person name="Song J."/>
            <person name="Takazaki Y."/>
            <person name="Terasawa K."/>
            <person name="Tsugane M."/>
            <person name="Tsuji K."/>
            <person name="Ueda S."/>
            <person name="Waki K."/>
            <person name="Yamagata H."/>
            <person name="Yamamoto M."/>
            <person name="Yamamoto S."/>
            <person name="Yamane H."/>
            <person name="Yoshiki S."/>
            <person name="Yoshihara R."/>
            <person name="Yukawa K."/>
            <person name="Zhong H."/>
            <person name="Yano M."/>
            <person name="Yuan Q."/>
            <person name="Ouyang S."/>
            <person name="Liu J."/>
            <person name="Jones K.M."/>
            <person name="Gansberger K."/>
            <person name="Moffat K."/>
            <person name="Hill J."/>
            <person name="Bera J."/>
            <person name="Fadrosh D."/>
            <person name="Jin S."/>
            <person name="Johri S."/>
            <person name="Kim M."/>
            <person name="Overton L."/>
            <person name="Reardon M."/>
            <person name="Tsitrin T."/>
            <person name="Vuong H."/>
            <person name="Weaver B."/>
            <person name="Ciecko A."/>
            <person name="Tallon L."/>
            <person name="Jackson J."/>
            <person name="Pai G."/>
            <person name="Aken S.V."/>
            <person name="Utterback T."/>
            <person name="Reidmuller S."/>
            <person name="Feldblyum T."/>
            <person name="Hsiao J."/>
            <person name="Zismann V."/>
            <person name="Iobst S."/>
            <person name="de Vazeille A.R."/>
            <person name="Buell C.R."/>
            <person name="Ying K."/>
            <person name="Li Y."/>
            <person name="Lu T."/>
            <person name="Huang Y."/>
            <person name="Zhao Q."/>
            <person name="Feng Q."/>
            <person name="Zhang L."/>
            <person name="Zhu J."/>
            <person name="Weng Q."/>
            <person name="Mu J."/>
            <person name="Lu Y."/>
            <person name="Fan D."/>
            <person name="Liu Y."/>
            <person name="Guan J."/>
            <person name="Zhang Y."/>
            <person name="Yu S."/>
            <person name="Liu X."/>
            <person name="Zhang Y."/>
            <person name="Hong G."/>
            <person name="Han B."/>
            <person name="Choisne N."/>
            <person name="Demange N."/>
            <person name="Orjeda G."/>
            <person name="Samain S."/>
            <person name="Cattolico L."/>
            <person name="Pelletier E."/>
            <person name="Couloux A."/>
            <person name="Segurens B."/>
            <person name="Wincker P."/>
            <person name="D'Hont A."/>
            <person name="Scarpelli C."/>
            <person name="Weissenbach J."/>
            <person name="Salanoubat M."/>
            <person name="Quetier F."/>
            <person name="Yu Y."/>
            <person name="Kim H.R."/>
            <person name="Rambo T."/>
            <person name="Currie J."/>
            <person name="Collura K."/>
            <person name="Luo M."/>
            <person name="Yang T."/>
            <person name="Ammiraju J.S.S."/>
            <person name="Engler F."/>
            <person name="Soderlund C."/>
            <person name="Wing R.A."/>
            <person name="Palmer L.E."/>
            <person name="de la Bastide M."/>
            <person name="Spiegel L."/>
            <person name="Nascimento L."/>
            <person name="Zutavern T."/>
            <person name="O'Shaughnessy A."/>
            <person name="Dike S."/>
            <person name="Dedhia N."/>
            <person name="Preston R."/>
            <person name="Balija V."/>
            <person name="McCombie W.R."/>
            <person name="Chow T."/>
            <person name="Chen H."/>
            <person name="Chung M."/>
            <person name="Chen C."/>
            <person name="Shaw J."/>
            <person name="Wu H."/>
            <person name="Hsiao K."/>
            <person name="Chao Y."/>
            <person name="Chu M."/>
            <person name="Cheng C."/>
            <person name="Hour A."/>
            <person name="Lee P."/>
            <person name="Lin S."/>
            <person name="Lin Y."/>
            <person name="Liou J."/>
            <person name="Liu S."/>
            <person name="Hsing Y."/>
            <person name="Raghuvanshi S."/>
            <person name="Mohanty A."/>
            <person name="Bharti A.K."/>
            <person name="Gaur A."/>
            <person name="Gupta V."/>
            <person name="Kumar D."/>
            <person name="Ravi V."/>
            <person name="Vij S."/>
            <person name="Kapur A."/>
            <person name="Khurana P."/>
            <person name="Khurana P."/>
            <person name="Khurana J.P."/>
            <person name="Tyagi A.K."/>
            <person name="Gaikwad K."/>
            <person name="Singh A."/>
            <person name="Dalal V."/>
            <person name="Srivastava S."/>
            <person name="Dixit A."/>
            <person name="Pal A.K."/>
            <person name="Ghazi I.A."/>
            <person name="Yadav M."/>
            <person name="Pandit A."/>
            <person name="Bhargava A."/>
            <person name="Sureshbabu K."/>
            <person name="Batra K."/>
            <person name="Sharma T.R."/>
            <person name="Mohapatra T."/>
            <person name="Singh N.K."/>
            <person name="Messing J."/>
            <person name="Nelson A.B."/>
            <person name="Fuks G."/>
            <person name="Kavchok S."/>
            <person name="Keizer G."/>
            <person name="Linton E."/>
            <person name="Llaca V."/>
            <person name="Song R."/>
            <person name="Tanyolac B."/>
            <person name="Young S."/>
            <person name="Ho-Il K."/>
            <person name="Hahn J.H."/>
            <person name="Sangsakoo G."/>
            <person name="Vanavichit A."/>
            <person name="de Mattos Luiz.A.T."/>
            <person name="Zimmer P.D."/>
            <person name="Malone G."/>
            <person name="Dellagostin O."/>
            <person name="de Oliveira A.C."/>
            <person name="Bevan M."/>
            <person name="Bancroft I."/>
            <person name="Minx P."/>
            <person name="Cordum H."/>
            <person name="Wilson R."/>
            <person name="Cheng Z."/>
            <person name="Jin W."/>
            <person name="Jiang J."/>
            <person name="Leong S.A."/>
            <person name="Iwama H."/>
            <person name="Gojobori T."/>
            <person name="Itoh T."/>
            <person name="Niimura Y."/>
            <person name="Fujii Y."/>
            <person name="Habara T."/>
            <person name="Sakai H."/>
            <person name="Sato Y."/>
            <person name="Wilson G."/>
            <person name="Kumar K."/>
            <person name="McCouch S."/>
            <person name="Juretic N."/>
            <person name="Hoen D."/>
            <person name="Wright S."/>
            <person name="Bruskiewich R."/>
            <person name="Bureau T."/>
            <person name="Miyao A."/>
            <person name="Hirochika H."/>
            <person name="Nishikawa T."/>
            <person name="Kadowaki K."/>
            <person name="Sugiura M."/>
            <person name="Burr B."/>
            <person name="Sasaki T."/>
        </authorList>
    </citation>
    <scope>NUCLEOTIDE SEQUENCE [LARGE SCALE GENOMIC DNA]</scope>
    <source>
        <strain evidence="3">cv. Nipponbare</strain>
    </source>
</reference>
<evidence type="ECO:0000313" key="2">
    <source>
        <dbReference type="EMBL" id="BAT09580.1"/>
    </source>
</evidence>
<name>A0A0P0XQY2_ORYSJ</name>
<sequence length="49" mass="4771">MAQDDEDVGLALGLATAAAAGASPTAAADRTNKPTAPHLFSPFAKSAAC</sequence>
<evidence type="ECO:0000313" key="3">
    <source>
        <dbReference type="Proteomes" id="UP000059680"/>
    </source>
</evidence>
<evidence type="ECO:0000256" key="1">
    <source>
        <dbReference type="SAM" id="MobiDB-lite"/>
    </source>
</evidence>
<organism evidence="2 3">
    <name type="scientific">Oryza sativa subsp. japonica</name>
    <name type="common">Rice</name>
    <dbReference type="NCBI Taxonomy" id="39947"/>
    <lineage>
        <taxon>Eukaryota</taxon>
        <taxon>Viridiplantae</taxon>
        <taxon>Streptophyta</taxon>
        <taxon>Embryophyta</taxon>
        <taxon>Tracheophyta</taxon>
        <taxon>Spermatophyta</taxon>
        <taxon>Magnoliopsida</taxon>
        <taxon>Liliopsida</taxon>
        <taxon>Poales</taxon>
        <taxon>Poaceae</taxon>
        <taxon>BOP clade</taxon>
        <taxon>Oryzoideae</taxon>
        <taxon>Oryzeae</taxon>
        <taxon>Oryzinae</taxon>
        <taxon>Oryza</taxon>
        <taxon>Oryza sativa</taxon>
    </lineage>
</organism>
<feature type="region of interest" description="Disordered" evidence="1">
    <location>
        <begin position="23"/>
        <end position="49"/>
    </location>
</feature>
<dbReference type="Proteomes" id="UP000059680">
    <property type="component" value="Chromosome 10"/>
</dbReference>
<protein>
    <submittedName>
        <fullName evidence="2">Os10g0103700 protein</fullName>
    </submittedName>
</protein>
<dbReference type="AlphaFoldDB" id="A0A0P0XQY2"/>
<dbReference type="ExpressionAtlas" id="A0A0P0XQY2">
    <property type="expression patterns" value="baseline and differential"/>
</dbReference>
<gene>
    <name evidence="2" type="ordered locus">Os10g0103700</name>
    <name evidence="2" type="ORF">OSNPB_100103700</name>
</gene>
<dbReference type="Gramene" id="Os10t0103700-02">
    <property type="protein sequence ID" value="Os10t0103700-02"/>
    <property type="gene ID" value="Os10g0103700"/>
</dbReference>
<reference evidence="2 3" key="3">
    <citation type="journal article" date="2013" name="Rice">
        <title>Improvement of the Oryza sativa Nipponbare reference genome using next generation sequence and optical map data.</title>
        <authorList>
            <person name="Kawahara Y."/>
            <person name="de la Bastide M."/>
            <person name="Hamilton J.P."/>
            <person name="Kanamori H."/>
            <person name="McCombie W.R."/>
            <person name="Ouyang S."/>
            <person name="Schwartz D.C."/>
            <person name="Tanaka T."/>
            <person name="Wu J."/>
            <person name="Zhou S."/>
            <person name="Childs K.L."/>
            <person name="Davidson R.M."/>
            <person name="Lin H."/>
            <person name="Quesada-Ocampo L."/>
            <person name="Vaillancourt B."/>
            <person name="Sakai H."/>
            <person name="Lee S.S."/>
            <person name="Kim J."/>
            <person name="Numa H."/>
            <person name="Itoh T."/>
            <person name="Buell C.R."/>
            <person name="Matsumoto T."/>
        </authorList>
    </citation>
    <scope>NUCLEOTIDE SEQUENCE [LARGE SCALE GENOMIC DNA]</scope>
    <source>
        <strain evidence="3">cv. Nipponbare</strain>
    </source>
</reference>
<keyword evidence="3" id="KW-1185">Reference proteome</keyword>
<proteinExistence type="predicted"/>
<accession>A0A0P0XQY2</accession>
<dbReference type="EMBL" id="AP014966">
    <property type="protein sequence ID" value="BAT09580.1"/>
    <property type="molecule type" value="Genomic_DNA"/>
</dbReference>